<keyword evidence="9" id="KW-1185">Reference proteome</keyword>
<dbReference type="PROSITE" id="PS50240">
    <property type="entry name" value="TRYPSIN_DOM"/>
    <property type="match status" value="1"/>
</dbReference>
<dbReference type="EMBL" id="QNUK01000068">
    <property type="protein sequence ID" value="KAF5903774.1"/>
    <property type="molecule type" value="Genomic_DNA"/>
</dbReference>
<feature type="non-terminal residue" evidence="8">
    <location>
        <position position="178"/>
    </location>
</feature>
<dbReference type="PANTHER" id="PTHR24253:SF144">
    <property type="entry name" value="CHYMOTRYPSIN-LIKE PROTEASE CTRL-1-RELATED"/>
    <property type="match status" value="1"/>
</dbReference>
<feature type="non-terminal residue" evidence="8">
    <location>
        <position position="1"/>
    </location>
</feature>
<sequence length="178" mass="18481">IGAASITLLLGMKSLQGTNPNKQQKGARNIIVNQNYNPSTHDNDLALVHLSSSVTFNNYVLPVCLAATNSSFPGDTNAWVTGFGRIGSNVNLPSPQTLQEVKVPIVSNSDCAKSYAVDTITNNMICAGLAEGGKDSCQGDSGGPLVININGSWVQAGIVSFGNGCALPKYPGSLSQLN</sequence>
<dbReference type="InterPro" id="IPR001254">
    <property type="entry name" value="Trypsin_dom"/>
</dbReference>
<dbReference type="GO" id="GO:0004252">
    <property type="term" value="F:serine-type endopeptidase activity"/>
    <property type="evidence" value="ECO:0007669"/>
    <property type="project" value="InterPro"/>
</dbReference>
<evidence type="ECO:0000313" key="9">
    <source>
        <dbReference type="Proteomes" id="UP000727407"/>
    </source>
</evidence>
<protein>
    <submittedName>
        <fullName evidence="8">Mast cell tryptase-like</fullName>
    </submittedName>
</protein>
<proteinExistence type="predicted"/>
<evidence type="ECO:0000256" key="3">
    <source>
        <dbReference type="ARBA" id="ARBA00022801"/>
    </source>
</evidence>
<accession>A0A8J4UL09</accession>
<organism evidence="8 9">
    <name type="scientific">Clarias magur</name>
    <name type="common">Asian catfish</name>
    <name type="synonym">Macropteronotus magur</name>
    <dbReference type="NCBI Taxonomy" id="1594786"/>
    <lineage>
        <taxon>Eukaryota</taxon>
        <taxon>Metazoa</taxon>
        <taxon>Chordata</taxon>
        <taxon>Craniata</taxon>
        <taxon>Vertebrata</taxon>
        <taxon>Euteleostomi</taxon>
        <taxon>Actinopterygii</taxon>
        <taxon>Neopterygii</taxon>
        <taxon>Teleostei</taxon>
        <taxon>Ostariophysi</taxon>
        <taxon>Siluriformes</taxon>
        <taxon>Clariidae</taxon>
        <taxon>Clarias</taxon>
    </lineage>
</organism>
<evidence type="ECO:0000313" key="8">
    <source>
        <dbReference type="EMBL" id="KAF5903774.1"/>
    </source>
</evidence>
<dbReference type="InterPro" id="IPR033116">
    <property type="entry name" value="TRYPSIN_SER"/>
</dbReference>
<dbReference type="PANTHER" id="PTHR24253">
    <property type="entry name" value="TRANSMEMBRANE PROTEASE SERINE"/>
    <property type="match status" value="1"/>
</dbReference>
<feature type="domain" description="Peptidase S1" evidence="7">
    <location>
        <begin position="1"/>
        <end position="178"/>
    </location>
</feature>
<reference evidence="8" key="1">
    <citation type="submission" date="2020-07" db="EMBL/GenBank/DDBJ databases">
        <title>Clarias magur genome sequencing, assembly and annotation.</title>
        <authorList>
            <person name="Kushwaha B."/>
            <person name="Kumar R."/>
            <person name="Das P."/>
            <person name="Joshi C.G."/>
            <person name="Kumar D."/>
            <person name="Nagpure N.S."/>
            <person name="Pandey M."/>
            <person name="Agarwal S."/>
            <person name="Srivastava S."/>
            <person name="Singh M."/>
            <person name="Sahoo L."/>
            <person name="Jayasankar P."/>
            <person name="Meher P.K."/>
            <person name="Koringa P.G."/>
            <person name="Iquebal M.A."/>
            <person name="Das S.P."/>
            <person name="Bit A."/>
            <person name="Patnaik S."/>
            <person name="Patel N."/>
            <person name="Shah T.M."/>
            <person name="Hinsu A."/>
            <person name="Jena J.K."/>
        </authorList>
    </citation>
    <scope>NUCLEOTIDE SEQUENCE</scope>
    <source>
        <strain evidence="8">CIFAMagur01</strain>
        <tissue evidence="8">Testis</tissue>
    </source>
</reference>
<dbReference type="InterPro" id="IPR009003">
    <property type="entry name" value="Peptidase_S1_PA"/>
</dbReference>
<dbReference type="Gene3D" id="2.40.10.10">
    <property type="entry name" value="Trypsin-like serine proteases"/>
    <property type="match status" value="1"/>
</dbReference>
<evidence type="ECO:0000256" key="1">
    <source>
        <dbReference type="ARBA" id="ARBA00022670"/>
    </source>
</evidence>
<keyword evidence="1" id="KW-0645">Protease</keyword>
<dbReference type="GO" id="GO:0006508">
    <property type="term" value="P:proteolysis"/>
    <property type="evidence" value="ECO:0007669"/>
    <property type="project" value="UniProtKB-KW"/>
</dbReference>
<keyword evidence="5" id="KW-1015">Disulfide bond</keyword>
<keyword evidence="6" id="KW-0325">Glycoprotein</keyword>
<evidence type="ECO:0000256" key="2">
    <source>
        <dbReference type="ARBA" id="ARBA00022729"/>
    </source>
</evidence>
<dbReference type="AlphaFoldDB" id="A0A8J4UL09"/>
<dbReference type="InterPro" id="IPR043504">
    <property type="entry name" value="Peptidase_S1_PA_chymotrypsin"/>
</dbReference>
<dbReference type="PROSITE" id="PS00135">
    <property type="entry name" value="TRYPSIN_SER"/>
    <property type="match status" value="1"/>
</dbReference>
<evidence type="ECO:0000256" key="5">
    <source>
        <dbReference type="ARBA" id="ARBA00023157"/>
    </source>
</evidence>
<dbReference type="FunFam" id="2.40.10.10:FF:000182">
    <property type="entry name" value="Zgc:163079"/>
    <property type="match status" value="1"/>
</dbReference>
<keyword evidence="4" id="KW-0720">Serine protease</keyword>
<dbReference type="CDD" id="cd00190">
    <property type="entry name" value="Tryp_SPc"/>
    <property type="match status" value="1"/>
</dbReference>
<dbReference type="Proteomes" id="UP000727407">
    <property type="component" value="Unassembled WGS sequence"/>
</dbReference>
<name>A0A8J4UL09_CLAMG</name>
<comment type="caution">
    <text evidence="8">The sequence shown here is derived from an EMBL/GenBank/DDBJ whole genome shotgun (WGS) entry which is preliminary data.</text>
</comment>
<dbReference type="OrthoDB" id="10002959at2759"/>
<keyword evidence="2" id="KW-0732">Signal</keyword>
<dbReference type="InterPro" id="IPR001314">
    <property type="entry name" value="Peptidase_S1A"/>
</dbReference>
<evidence type="ECO:0000259" key="7">
    <source>
        <dbReference type="PROSITE" id="PS50240"/>
    </source>
</evidence>
<gene>
    <name evidence="8" type="ORF">DAT39_006525</name>
</gene>
<evidence type="ECO:0000256" key="4">
    <source>
        <dbReference type="ARBA" id="ARBA00022825"/>
    </source>
</evidence>
<keyword evidence="3" id="KW-0378">Hydrolase</keyword>
<dbReference type="SMART" id="SM00020">
    <property type="entry name" value="Tryp_SPc"/>
    <property type="match status" value="1"/>
</dbReference>
<dbReference type="PRINTS" id="PR00722">
    <property type="entry name" value="CHYMOTRYPSIN"/>
</dbReference>
<evidence type="ECO:0000256" key="6">
    <source>
        <dbReference type="ARBA" id="ARBA00023180"/>
    </source>
</evidence>
<dbReference type="SUPFAM" id="SSF50494">
    <property type="entry name" value="Trypsin-like serine proteases"/>
    <property type="match status" value="1"/>
</dbReference>
<dbReference type="Pfam" id="PF00089">
    <property type="entry name" value="Trypsin"/>
    <property type="match status" value="1"/>
</dbReference>